<dbReference type="Proteomes" id="UP000662111">
    <property type="component" value="Unassembled WGS sequence"/>
</dbReference>
<name>A0ABQ2FEG3_9MICO</name>
<keyword evidence="1" id="KW-0732">Signal</keyword>
<accession>A0ABQ2FEG3</accession>
<evidence type="ECO:0000313" key="3">
    <source>
        <dbReference type="Proteomes" id="UP000662111"/>
    </source>
</evidence>
<dbReference type="RefSeq" id="WP_022922043.1">
    <property type="nucleotide sequence ID" value="NZ_BMLB01000006.1"/>
</dbReference>
<gene>
    <name evidence="2" type="ORF">GCM10011509_27730</name>
</gene>
<dbReference type="Gene3D" id="2.120.10.30">
    <property type="entry name" value="TolB, C-terminal domain"/>
    <property type="match status" value="1"/>
</dbReference>
<feature type="signal peptide" evidence="1">
    <location>
        <begin position="1"/>
        <end position="26"/>
    </location>
</feature>
<organism evidence="2 3">
    <name type="scientific">Ornithinimicrobium pekingense</name>
    <dbReference type="NCBI Taxonomy" id="384677"/>
    <lineage>
        <taxon>Bacteria</taxon>
        <taxon>Bacillati</taxon>
        <taxon>Actinomycetota</taxon>
        <taxon>Actinomycetes</taxon>
        <taxon>Micrococcales</taxon>
        <taxon>Ornithinimicrobiaceae</taxon>
        <taxon>Ornithinimicrobium</taxon>
    </lineage>
</organism>
<dbReference type="NCBIfam" id="NF033206">
    <property type="entry name" value="ScyE_fam"/>
    <property type="match status" value="1"/>
</dbReference>
<sequence length="380" mass="40502">MRRSSFLAGICAGTLAATLAAAPSLAHGDRDRDHRDRAPETVATGLVGPLTLAVDHGRTAYVTQTFAGLLSRVSRSGEVTNLVAAADPESQEVVGVSLGRRGAVYYVDTDYAAGTSYVNRVDRHGEVDRVSQDLFAYEARKNPDRRQTYGFVGLGRSCAQELAQFETDNAGNLPPLSAYKGIVESHGYQTTVVKDDIYVADAAANAILKVDGRSGKIRTVAVLPARKVTFTAEVMATVEGATGVDVPDCLEDATFVPEPVPTDVEVGKDGTLYVSTLQGWLGEVQPLSSVYRVDPRSGRATWLAGGMHGATGLAVHGRDVVVAEMFAGEVSVIPKGRKTAWTLFEVPSPGDVESDGRHVWATTGVFDETGNGSLVRYRMR</sequence>
<keyword evidence="3" id="KW-1185">Reference proteome</keyword>
<dbReference type="InterPro" id="IPR048031">
    <property type="entry name" value="ScyD/ScyE-like"/>
</dbReference>
<feature type="chain" id="PRO_5045316597" description="ScyD/ScyE family protein" evidence="1">
    <location>
        <begin position="27"/>
        <end position="380"/>
    </location>
</feature>
<dbReference type="InterPro" id="IPR011042">
    <property type="entry name" value="6-blade_b-propeller_TolB-like"/>
</dbReference>
<evidence type="ECO:0008006" key="4">
    <source>
        <dbReference type="Google" id="ProtNLM"/>
    </source>
</evidence>
<comment type="caution">
    <text evidence="2">The sequence shown here is derived from an EMBL/GenBank/DDBJ whole genome shotgun (WGS) entry which is preliminary data.</text>
</comment>
<protein>
    <recommendedName>
        <fullName evidence="4">ScyD/ScyE family protein</fullName>
    </recommendedName>
</protein>
<reference evidence="3" key="1">
    <citation type="journal article" date="2019" name="Int. J. Syst. Evol. Microbiol.">
        <title>The Global Catalogue of Microorganisms (GCM) 10K type strain sequencing project: providing services to taxonomists for standard genome sequencing and annotation.</title>
        <authorList>
            <consortium name="The Broad Institute Genomics Platform"/>
            <consortium name="The Broad Institute Genome Sequencing Center for Infectious Disease"/>
            <person name="Wu L."/>
            <person name="Ma J."/>
        </authorList>
    </citation>
    <scope>NUCLEOTIDE SEQUENCE [LARGE SCALE GENOMIC DNA]</scope>
    <source>
        <strain evidence="3">CGMCC 1.5362</strain>
    </source>
</reference>
<dbReference type="EMBL" id="BMLB01000006">
    <property type="protein sequence ID" value="GGK77630.1"/>
    <property type="molecule type" value="Genomic_DNA"/>
</dbReference>
<dbReference type="SUPFAM" id="SSF63829">
    <property type="entry name" value="Calcium-dependent phosphotriesterase"/>
    <property type="match status" value="1"/>
</dbReference>
<proteinExistence type="predicted"/>
<evidence type="ECO:0000256" key="1">
    <source>
        <dbReference type="SAM" id="SignalP"/>
    </source>
</evidence>
<evidence type="ECO:0000313" key="2">
    <source>
        <dbReference type="EMBL" id="GGK77630.1"/>
    </source>
</evidence>